<evidence type="ECO:0000313" key="1">
    <source>
        <dbReference type="EMBL" id="KIQ17686.1"/>
    </source>
</evidence>
<dbReference type="EMBL" id="JXQQ01000119">
    <property type="protein sequence ID" value="KIQ17686.1"/>
    <property type="molecule type" value="Genomic_DNA"/>
</dbReference>
<reference evidence="1 2" key="1">
    <citation type="submission" date="2014-12" db="EMBL/GenBank/DDBJ databases">
        <title>16Stimator: statistical estimation of ribosomal gene copy numbers from draft genome assemblies.</title>
        <authorList>
            <person name="Perisin M.A."/>
            <person name="Vetter M."/>
            <person name="Gilbert J.A."/>
            <person name="Bergelson J."/>
        </authorList>
    </citation>
    <scope>NUCLEOTIDE SEQUENCE [LARGE SCALE GENOMIC DNA]</scope>
    <source>
        <strain evidence="1 2">MEDvA23</strain>
    </source>
</reference>
<protein>
    <recommendedName>
        <fullName evidence="3">Lipoprotein</fullName>
    </recommendedName>
</protein>
<dbReference type="RefSeq" id="WP_042582378.1">
    <property type="nucleotide sequence ID" value="NZ_JXQQ01000119.1"/>
</dbReference>
<proteinExistence type="predicted"/>
<comment type="caution">
    <text evidence="1">The sequence shown here is derived from an EMBL/GenBank/DDBJ whole genome shotgun (WGS) entry which is preliminary data.</text>
</comment>
<dbReference type="AlphaFoldDB" id="A0A0D0LCC3"/>
<dbReference type="OrthoDB" id="8853771at2"/>
<dbReference type="Proteomes" id="UP000032067">
    <property type="component" value="Unassembled WGS sequence"/>
</dbReference>
<dbReference type="PROSITE" id="PS51257">
    <property type="entry name" value="PROKAR_LIPOPROTEIN"/>
    <property type="match status" value="1"/>
</dbReference>
<organism evidence="1 2">
    <name type="scientific">Variovorax paradoxus</name>
    <dbReference type="NCBI Taxonomy" id="34073"/>
    <lineage>
        <taxon>Bacteria</taxon>
        <taxon>Pseudomonadati</taxon>
        <taxon>Pseudomonadota</taxon>
        <taxon>Betaproteobacteria</taxon>
        <taxon>Burkholderiales</taxon>
        <taxon>Comamonadaceae</taxon>
        <taxon>Variovorax</taxon>
    </lineage>
</organism>
<sequence>MNWRTTLLPLALITTVITGCSAPNEIVPFREGVLRAPSYTLAADYCSAKDLTPRWIGKAPAESGVLFQCY</sequence>
<accession>A0A0D0LCC3</accession>
<gene>
    <name evidence="1" type="ORF">RT97_29295</name>
</gene>
<evidence type="ECO:0008006" key="3">
    <source>
        <dbReference type="Google" id="ProtNLM"/>
    </source>
</evidence>
<evidence type="ECO:0000313" key="2">
    <source>
        <dbReference type="Proteomes" id="UP000032067"/>
    </source>
</evidence>
<name>A0A0D0LCC3_VARPD</name>